<feature type="transmembrane region" description="Helical" evidence="10">
    <location>
        <begin position="261"/>
        <end position="278"/>
    </location>
</feature>
<dbReference type="PANTHER" id="PTHR32196">
    <property type="entry name" value="ABC TRANSPORTER PERMEASE PROTEIN YPHD-RELATED-RELATED"/>
    <property type="match status" value="1"/>
</dbReference>
<sequence length="424" mass="46109">MSGEKNVKIPPVRDLEIKQGFNLSKFLVSWEMVLVYILILINIVLMVKKTNLYFSQGTIQAIIQSGMDVCPLVLGMIFILMLGDIDVSVASNMIFASMVTGLCCASGMPAFIGVFAGILAGALCGAFNGYCVAYIGMPAVIVTIATSMLFRGIVKIILDVNVLKVFPSFYTTVAWVNIAGIPFSLILFLIMGAVFVFILHKSRFGRKLYVIGNNATCAQYSGIDVRKTKLIVFILMGAMCGIASIFFVGRMGGSVSSTMGTGYEMTAIAICVLGGVSTNGGKGKVYGPVIATLIMAFLTYTLGLLEVDANSRKIVTGFILIIAVLIPSVNRQLIANIKLKAIYKGNKNVEALNNRTAEEVKALKNAMAEIKKDTALNESDKTAKIKKYKDKIASLQKKCKEQSTAWLQEQKEDERKARERFAVK</sequence>
<comment type="subcellular location">
    <subcellularLocation>
        <location evidence="1">Cell membrane</location>
        <topology evidence="1">Multi-pass membrane protein</topology>
    </subcellularLocation>
</comment>
<dbReference type="OrthoDB" id="9784538at2"/>
<dbReference type="InterPro" id="IPR001851">
    <property type="entry name" value="ABC_transp_permease"/>
</dbReference>
<evidence type="ECO:0000256" key="9">
    <source>
        <dbReference type="SAM" id="Coils"/>
    </source>
</evidence>
<evidence type="ECO:0000256" key="10">
    <source>
        <dbReference type="SAM" id="Phobius"/>
    </source>
</evidence>
<proteinExistence type="predicted"/>
<feature type="transmembrane region" description="Helical" evidence="10">
    <location>
        <begin position="59"/>
        <end position="82"/>
    </location>
</feature>
<dbReference type="RefSeq" id="WP_109711320.1">
    <property type="nucleotide sequence ID" value="NZ_QGDS01000006.1"/>
</dbReference>
<dbReference type="Pfam" id="PF02653">
    <property type="entry name" value="BPD_transp_2"/>
    <property type="match status" value="1"/>
</dbReference>
<dbReference type="Proteomes" id="UP000254051">
    <property type="component" value="Unassembled WGS sequence"/>
</dbReference>
<dbReference type="EMBL" id="UHJJ01000006">
    <property type="protein sequence ID" value="SUQ14441.1"/>
    <property type="molecule type" value="Genomic_DNA"/>
</dbReference>
<evidence type="ECO:0000256" key="2">
    <source>
        <dbReference type="ARBA" id="ARBA00022448"/>
    </source>
</evidence>
<accession>A0A315ZWT0</accession>
<keyword evidence="6 10" id="KW-1133">Transmembrane helix</keyword>
<keyword evidence="3" id="KW-1003">Cell membrane</keyword>
<evidence type="ECO:0000256" key="7">
    <source>
        <dbReference type="ARBA" id="ARBA00023136"/>
    </source>
</evidence>
<protein>
    <recommendedName>
        <fullName evidence="8">Autoinducer 2 import system permease protein LsrD</fullName>
    </recommendedName>
</protein>
<evidence type="ECO:0000256" key="3">
    <source>
        <dbReference type="ARBA" id="ARBA00022475"/>
    </source>
</evidence>
<feature type="coiled-coil region" evidence="9">
    <location>
        <begin position="346"/>
        <end position="405"/>
    </location>
</feature>
<feature type="transmembrane region" description="Helical" evidence="10">
    <location>
        <begin position="314"/>
        <end position="334"/>
    </location>
</feature>
<gene>
    <name evidence="11" type="ORF">SAMN05216529_106133</name>
</gene>
<evidence type="ECO:0000256" key="6">
    <source>
        <dbReference type="ARBA" id="ARBA00022989"/>
    </source>
</evidence>
<dbReference type="PANTHER" id="PTHR32196:SF71">
    <property type="entry name" value="AUTOINDUCER 2 IMPORT SYSTEM PERMEASE PROTEIN LSRD"/>
    <property type="match status" value="1"/>
</dbReference>
<evidence type="ECO:0000256" key="4">
    <source>
        <dbReference type="ARBA" id="ARBA00022519"/>
    </source>
</evidence>
<feature type="transmembrane region" description="Helical" evidence="10">
    <location>
        <begin position="174"/>
        <end position="199"/>
    </location>
</feature>
<keyword evidence="2" id="KW-0813">Transport</keyword>
<feature type="transmembrane region" description="Helical" evidence="10">
    <location>
        <begin position="131"/>
        <end position="154"/>
    </location>
</feature>
<feature type="transmembrane region" description="Helical" evidence="10">
    <location>
        <begin position="94"/>
        <end position="119"/>
    </location>
</feature>
<keyword evidence="9" id="KW-0175">Coiled coil</keyword>
<reference evidence="12" key="1">
    <citation type="submission" date="2017-07" db="EMBL/GenBank/DDBJ databases">
        <authorList>
            <person name="Varghese N."/>
            <person name="Submissions S."/>
        </authorList>
    </citation>
    <scope>NUCLEOTIDE SEQUENCE [LARGE SCALE GENOMIC DNA]</scope>
    <source>
        <strain evidence="12">NLAE-zl-C134</strain>
    </source>
</reference>
<evidence type="ECO:0000256" key="8">
    <source>
        <dbReference type="ARBA" id="ARBA00039381"/>
    </source>
</evidence>
<name>A0A315ZWT0_9FIRM</name>
<evidence type="ECO:0000256" key="1">
    <source>
        <dbReference type="ARBA" id="ARBA00004651"/>
    </source>
</evidence>
<evidence type="ECO:0000313" key="12">
    <source>
        <dbReference type="Proteomes" id="UP000254051"/>
    </source>
</evidence>
<keyword evidence="7 10" id="KW-0472">Membrane</keyword>
<feature type="transmembrane region" description="Helical" evidence="10">
    <location>
        <begin position="230"/>
        <end position="249"/>
    </location>
</feature>
<dbReference type="CDD" id="cd06579">
    <property type="entry name" value="TM_PBP1_transp_AraH_like"/>
    <property type="match status" value="1"/>
</dbReference>
<feature type="transmembrane region" description="Helical" evidence="10">
    <location>
        <begin position="27"/>
        <end position="47"/>
    </location>
</feature>
<dbReference type="GO" id="GO:0022857">
    <property type="term" value="F:transmembrane transporter activity"/>
    <property type="evidence" value="ECO:0007669"/>
    <property type="project" value="InterPro"/>
</dbReference>
<keyword evidence="5 10" id="KW-0812">Transmembrane</keyword>
<evidence type="ECO:0000256" key="5">
    <source>
        <dbReference type="ARBA" id="ARBA00022692"/>
    </source>
</evidence>
<dbReference type="AlphaFoldDB" id="A0A315ZWT0"/>
<keyword evidence="12" id="KW-1185">Reference proteome</keyword>
<dbReference type="GO" id="GO:0005886">
    <property type="term" value="C:plasma membrane"/>
    <property type="evidence" value="ECO:0007669"/>
    <property type="project" value="UniProtKB-SubCell"/>
</dbReference>
<feature type="transmembrane region" description="Helical" evidence="10">
    <location>
        <begin position="285"/>
        <end position="302"/>
    </location>
</feature>
<evidence type="ECO:0000313" key="11">
    <source>
        <dbReference type="EMBL" id="SUQ14441.1"/>
    </source>
</evidence>
<organism evidence="11 12">
    <name type="scientific">Faecalicatena contorta</name>
    <dbReference type="NCBI Taxonomy" id="39482"/>
    <lineage>
        <taxon>Bacteria</taxon>
        <taxon>Bacillati</taxon>
        <taxon>Bacillota</taxon>
        <taxon>Clostridia</taxon>
        <taxon>Lachnospirales</taxon>
        <taxon>Lachnospiraceae</taxon>
        <taxon>Faecalicatena</taxon>
    </lineage>
</organism>
<keyword evidence="4" id="KW-0997">Cell inner membrane</keyword>